<gene>
    <name evidence="9" type="primary">cysS</name>
    <name evidence="12" type="ORF">UX10_C0009G0004</name>
</gene>
<dbReference type="Pfam" id="PF23493">
    <property type="entry name" value="CysS_C"/>
    <property type="match status" value="1"/>
</dbReference>
<evidence type="ECO:0000259" key="11">
    <source>
        <dbReference type="Pfam" id="PF23493"/>
    </source>
</evidence>
<evidence type="ECO:0000256" key="9">
    <source>
        <dbReference type="HAMAP-Rule" id="MF_00041"/>
    </source>
</evidence>
<feature type="binding site" evidence="9">
    <location>
        <position position="28"/>
    </location>
    <ligand>
        <name>Zn(2+)</name>
        <dbReference type="ChEBI" id="CHEBI:29105"/>
    </ligand>
</feature>
<keyword evidence="5 9" id="KW-0862">Zinc</keyword>
<dbReference type="PANTHER" id="PTHR10890:SF3">
    <property type="entry name" value="CYSTEINE--TRNA LIGASE, CYTOPLASMIC"/>
    <property type="match status" value="1"/>
</dbReference>
<dbReference type="InterPro" id="IPR032678">
    <property type="entry name" value="tRNA-synt_1_cat_dom"/>
</dbReference>
<dbReference type="PANTHER" id="PTHR10890">
    <property type="entry name" value="CYSTEINYL-TRNA SYNTHETASE"/>
    <property type="match status" value="1"/>
</dbReference>
<evidence type="ECO:0000256" key="2">
    <source>
        <dbReference type="ARBA" id="ARBA00022598"/>
    </source>
</evidence>
<name>A0A0G1MHI5_9BACT</name>
<feature type="short sequence motif" description="'KMSKS' region" evidence="9">
    <location>
        <begin position="279"/>
        <end position="283"/>
    </location>
</feature>
<dbReference type="GO" id="GO:0008270">
    <property type="term" value="F:zinc ion binding"/>
    <property type="evidence" value="ECO:0007669"/>
    <property type="project" value="UniProtKB-UniRule"/>
</dbReference>
<dbReference type="SUPFAM" id="SSF52374">
    <property type="entry name" value="Nucleotidylyl transferase"/>
    <property type="match status" value="1"/>
</dbReference>
<organism evidence="12 13">
    <name type="scientific">Candidatus Magasanikbacteria bacterium GW2011_GWA2_45_39</name>
    <dbReference type="NCBI Taxonomy" id="1619041"/>
    <lineage>
        <taxon>Bacteria</taxon>
        <taxon>Candidatus Magasanikiibacteriota</taxon>
    </lineage>
</organism>
<evidence type="ECO:0000256" key="1">
    <source>
        <dbReference type="ARBA" id="ARBA00011245"/>
    </source>
</evidence>
<dbReference type="HAMAP" id="MF_00041">
    <property type="entry name" value="Cys_tRNA_synth"/>
    <property type="match status" value="1"/>
</dbReference>
<evidence type="ECO:0000313" key="13">
    <source>
        <dbReference type="Proteomes" id="UP000033999"/>
    </source>
</evidence>
<evidence type="ECO:0000313" key="12">
    <source>
        <dbReference type="EMBL" id="KKU07537.1"/>
    </source>
</evidence>
<evidence type="ECO:0000256" key="6">
    <source>
        <dbReference type="ARBA" id="ARBA00022840"/>
    </source>
</evidence>
<dbReference type="EC" id="6.1.1.16" evidence="9"/>
<comment type="subcellular location">
    <subcellularLocation>
        <location evidence="9">Cytoplasm</location>
    </subcellularLocation>
</comment>
<dbReference type="GO" id="GO:0004817">
    <property type="term" value="F:cysteine-tRNA ligase activity"/>
    <property type="evidence" value="ECO:0007669"/>
    <property type="project" value="UniProtKB-UniRule"/>
</dbReference>
<reference evidence="12 13" key="1">
    <citation type="journal article" date="2015" name="Nature">
        <title>rRNA introns, odd ribosomes, and small enigmatic genomes across a large radiation of phyla.</title>
        <authorList>
            <person name="Brown C.T."/>
            <person name="Hug L.A."/>
            <person name="Thomas B.C."/>
            <person name="Sharon I."/>
            <person name="Castelle C.J."/>
            <person name="Singh A."/>
            <person name="Wilkins M.J."/>
            <person name="Williams K.H."/>
            <person name="Banfield J.F."/>
        </authorList>
    </citation>
    <scope>NUCLEOTIDE SEQUENCE [LARGE SCALE GENOMIC DNA]</scope>
</reference>
<keyword evidence="3 9" id="KW-0479">Metal-binding</keyword>
<keyword evidence="2 9" id="KW-0436">Ligase</keyword>
<dbReference type="GO" id="GO:0005829">
    <property type="term" value="C:cytosol"/>
    <property type="evidence" value="ECO:0007669"/>
    <property type="project" value="TreeGrafter"/>
</dbReference>
<dbReference type="AlphaFoldDB" id="A0A0G1MHI5"/>
<evidence type="ECO:0000256" key="7">
    <source>
        <dbReference type="ARBA" id="ARBA00022917"/>
    </source>
</evidence>
<dbReference type="SUPFAM" id="SSF47323">
    <property type="entry name" value="Anticodon-binding domain of a subclass of class I aminoacyl-tRNA synthetases"/>
    <property type="match status" value="1"/>
</dbReference>
<proteinExistence type="inferred from homology"/>
<keyword evidence="6 9" id="KW-0067">ATP-binding</keyword>
<feature type="domain" description="tRNA synthetases class I catalytic" evidence="10">
    <location>
        <begin position="15"/>
        <end position="327"/>
    </location>
</feature>
<keyword evidence="4 9" id="KW-0547">Nucleotide-binding</keyword>
<protein>
    <recommendedName>
        <fullName evidence="9">Cysteine--tRNA ligase</fullName>
        <ecNumber evidence="9">6.1.1.16</ecNumber>
    </recommendedName>
    <alternativeName>
        <fullName evidence="9">Cysteinyl-tRNA synthetase</fullName>
        <shortName evidence="9">CysRS</shortName>
    </alternativeName>
</protein>
<evidence type="ECO:0000256" key="4">
    <source>
        <dbReference type="ARBA" id="ARBA00022741"/>
    </source>
</evidence>
<accession>A0A0G1MHI5</accession>
<dbReference type="Pfam" id="PF01406">
    <property type="entry name" value="tRNA-synt_1e"/>
    <property type="match status" value="1"/>
</dbReference>
<dbReference type="PATRIC" id="fig|1619041.3.peg.309"/>
<dbReference type="InterPro" id="IPR015803">
    <property type="entry name" value="Cys-tRNA-ligase"/>
</dbReference>
<keyword evidence="8 9" id="KW-0030">Aminoacyl-tRNA synthetase</keyword>
<feature type="short sequence motif" description="'HIGH' region" evidence="9">
    <location>
        <begin position="30"/>
        <end position="40"/>
    </location>
</feature>
<comment type="cofactor">
    <cofactor evidence="9">
        <name>Zn(2+)</name>
        <dbReference type="ChEBI" id="CHEBI:29105"/>
    </cofactor>
    <text evidence="9">Binds 1 zinc ion per subunit.</text>
</comment>
<sequence length="460" mass="51922">MLSIYNTLARKKEPFHPLIKGHVSLYTCGPTVYNFAHIGNLRTYVFEDILKRVLQYNELKVKHVMNITDVGHLTSDADEGEDKMEKGAAREGKTAWNIAKFYTAAFKKDLKLLNILPADKMPRATDHIKEQIALIKILEKKSFAYRTSDGIYFDTGKLTDYGKLAAQNFEDKKAGARVEVNKEKHAPWDFALWKFSPKGAKRQMEWKSPWGVGFPGWHIECSAMSRAYLGQPFDIHCGGIDHIAIHHTNEIAQSEVAYDTPLARVWMHGEFVVIGEQEKMAKSAGNFLTLNALVKKSFSPLAYRYLLLGTHYRSPLAFSFEALQGAQNALDAIYDDVRGFEKPRIGCAEFEEKFKTAVNDDLNIPKALSVMWNLMKSAYPSHAKAQSLLKFDTVLGLGLARVLGHPLRIPARVHALAQAREKARAARDWAGSDSLRIQIKKMGYHIEDAPKGYKIKKTHS</sequence>
<dbReference type="InterPro" id="IPR056411">
    <property type="entry name" value="CysS_C"/>
</dbReference>
<dbReference type="GO" id="GO:0006423">
    <property type="term" value="P:cysteinyl-tRNA aminoacylation"/>
    <property type="evidence" value="ECO:0007669"/>
    <property type="project" value="UniProtKB-UniRule"/>
</dbReference>
<feature type="domain" description="Cysteinyl-tRNA ligase anticodon binding" evidence="11">
    <location>
        <begin position="409"/>
        <end position="451"/>
    </location>
</feature>
<evidence type="ECO:0000259" key="10">
    <source>
        <dbReference type="Pfam" id="PF01406"/>
    </source>
</evidence>
<dbReference type="Gene3D" id="3.40.50.620">
    <property type="entry name" value="HUPs"/>
    <property type="match status" value="1"/>
</dbReference>
<dbReference type="InterPro" id="IPR014729">
    <property type="entry name" value="Rossmann-like_a/b/a_fold"/>
</dbReference>
<feature type="binding site" evidence="9">
    <location>
        <position position="250"/>
    </location>
    <ligand>
        <name>Zn(2+)</name>
        <dbReference type="ChEBI" id="CHEBI:29105"/>
    </ligand>
</feature>
<comment type="catalytic activity">
    <reaction evidence="9">
        <text>tRNA(Cys) + L-cysteine + ATP = L-cysteinyl-tRNA(Cys) + AMP + diphosphate</text>
        <dbReference type="Rhea" id="RHEA:17773"/>
        <dbReference type="Rhea" id="RHEA-COMP:9661"/>
        <dbReference type="Rhea" id="RHEA-COMP:9679"/>
        <dbReference type="ChEBI" id="CHEBI:30616"/>
        <dbReference type="ChEBI" id="CHEBI:33019"/>
        <dbReference type="ChEBI" id="CHEBI:35235"/>
        <dbReference type="ChEBI" id="CHEBI:78442"/>
        <dbReference type="ChEBI" id="CHEBI:78517"/>
        <dbReference type="ChEBI" id="CHEBI:456215"/>
        <dbReference type="EC" id="6.1.1.16"/>
    </reaction>
</comment>
<dbReference type="Gene3D" id="1.20.120.1910">
    <property type="entry name" value="Cysteine-tRNA ligase, C-terminal anti-codon recognition domain"/>
    <property type="match status" value="1"/>
</dbReference>
<dbReference type="PRINTS" id="PR00983">
    <property type="entry name" value="TRNASYNTHCYS"/>
</dbReference>
<comment type="subunit">
    <text evidence="1 9">Monomer.</text>
</comment>
<dbReference type="CDD" id="cd00672">
    <property type="entry name" value="CysRS_core"/>
    <property type="match status" value="1"/>
</dbReference>
<feature type="binding site" evidence="9">
    <location>
        <position position="282"/>
    </location>
    <ligand>
        <name>ATP</name>
        <dbReference type="ChEBI" id="CHEBI:30616"/>
    </ligand>
</feature>
<dbReference type="NCBIfam" id="TIGR00435">
    <property type="entry name" value="cysS"/>
    <property type="match status" value="1"/>
</dbReference>
<evidence type="ECO:0000256" key="5">
    <source>
        <dbReference type="ARBA" id="ARBA00022833"/>
    </source>
</evidence>
<feature type="binding site" evidence="9">
    <location>
        <position position="246"/>
    </location>
    <ligand>
        <name>Zn(2+)</name>
        <dbReference type="ChEBI" id="CHEBI:29105"/>
    </ligand>
</feature>
<evidence type="ECO:0000256" key="3">
    <source>
        <dbReference type="ARBA" id="ARBA00022723"/>
    </source>
</evidence>
<dbReference type="GO" id="GO:0005524">
    <property type="term" value="F:ATP binding"/>
    <property type="evidence" value="ECO:0007669"/>
    <property type="project" value="UniProtKB-UniRule"/>
</dbReference>
<dbReference type="EMBL" id="LCKX01000009">
    <property type="protein sequence ID" value="KKU07537.1"/>
    <property type="molecule type" value="Genomic_DNA"/>
</dbReference>
<keyword evidence="9" id="KW-0963">Cytoplasm</keyword>
<dbReference type="InterPro" id="IPR024909">
    <property type="entry name" value="Cys-tRNA/MSH_ligase"/>
</dbReference>
<keyword evidence="7 9" id="KW-0648">Protein biosynthesis</keyword>
<dbReference type="InterPro" id="IPR009080">
    <property type="entry name" value="tRNAsynth_Ia_anticodon-bd"/>
</dbReference>
<feature type="binding site" evidence="9">
    <location>
        <position position="221"/>
    </location>
    <ligand>
        <name>Zn(2+)</name>
        <dbReference type="ChEBI" id="CHEBI:29105"/>
    </ligand>
</feature>
<comment type="similarity">
    <text evidence="9">Belongs to the class-I aminoacyl-tRNA synthetase family.</text>
</comment>
<dbReference type="Proteomes" id="UP000033999">
    <property type="component" value="Unassembled WGS sequence"/>
</dbReference>
<comment type="caution">
    <text evidence="12">The sequence shown here is derived from an EMBL/GenBank/DDBJ whole genome shotgun (WGS) entry which is preliminary data.</text>
</comment>
<evidence type="ECO:0000256" key="8">
    <source>
        <dbReference type="ARBA" id="ARBA00023146"/>
    </source>
</evidence>